<evidence type="ECO:0000256" key="2">
    <source>
        <dbReference type="ARBA" id="ARBA00022723"/>
    </source>
</evidence>
<dbReference type="Pfam" id="PF14464">
    <property type="entry name" value="Prok-JAB"/>
    <property type="match status" value="1"/>
</dbReference>
<dbReference type="HOGENOM" id="CLU_116578_0_0_2"/>
<keyword evidence="2" id="KW-0479">Metal-binding</keyword>
<protein>
    <recommendedName>
        <fullName evidence="6">MPN domain-containing protein</fullName>
    </recommendedName>
</protein>
<dbReference type="GeneID" id="26010499"/>
<dbReference type="InterPro" id="IPR037518">
    <property type="entry name" value="MPN"/>
</dbReference>
<dbReference type="EMBL" id="CP008874">
    <property type="protein sequence ID" value="AKH97651.1"/>
    <property type="molecule type" value="Genomic_DNA"/>
</dbReference>
<evidence type="ECO:0000256" key="5">
    <source>
        <dbReference type="ARBA" id="ARBA00023049"/>
    </source>
</evidence>
<dbReference type="EMBL" id="CP011564">
    <property type="protein sequence ID" value="ALG82046.1"/>
    <property type="molecule type" value="Genomic_DNA"/>
</dbReference>
<dbReference type="OrthoDB" id="4612at2157"/>
<dbReference type="KEGG" id="hsu:HLASF_1164"/>
<feature type="domain" description="MPN" evidence="6">
    <location>
        <begin position="10"/>
        <end position="133"/>
    </location>
</feature>
<accession>A0A0F7P946</accession>
<gene>
    <name evidence="8" type="ORF">HLASA_1152</name>
    <name evidence="7" type="ORF">HLASF_1164</name>
</gene>
<dbReference type="GO" id="GO:0006508">
    <property type="term" value="P:proteolysis"/>
    <property type="evidence" value="ECO:0007669"/>
    <property type="project" value="UniProtKB-KW"/>
</dbReference>
<dbReference type="PATRIC" id="fig|1604004.4.peg.1223"/>
<evidence type="ECO:0000313" key="10">
    <source>
        <dbReference type="Proteomes" id="UP000069906"/>
    </source>
</evidence>
<dbReference type="KEGG" id="hsf:HLASA_1152"/>
<dbReference type="Gene3D" id="3.40.140.10">
    <property type="entry name" value="Cytidine Deaminase, domain 2"/>
    <property type="match status" value="1"/>
</dbReference>
<reference evidence="8 9" key="3">
    <citation type="journal article" date="2016" name="Stand. Genomic Sci.">
        <title>Complete genome sequence of 'Halanaeroarchaeum sulfurireducens' M27-SA2, a sulfur-reducing and acetate-oxidizing haloarchaeon from the deep-sea hypersaline anoxic lake Medee.</title>
        <authorList>
            <person name="Messina E."/>
            <person name="Sorokin D.Y."/>
            <person name="Kublanov I.V."/>
            <person name="Toshchakov S."/>
            <person name="Lopatina A."/>
            <person name="Arcadi E."/>
            <person name="Smedile F."/>
            <person name="La Spada G."/>
            <person name="La Cono V."/>
            <person name="Yakimov M.M."/>
        </authorList>
    </citation>
    <scope>NUCLEOTIDE SEQUENCE [LARGE SCALE GENOMIC DNA]</scope>
    <source>
        <strain evidence="8 9">M27-SA2</strain>
    </source>
</reference>
<keyword evidence="3" id="KW-0378">Hydrolase</keyword>
<keyword evidence="5" id="KW-0482">Metalloprotease</keyword>
<keyword evidence="1" id="KW-0645">Protease</keyword>
<dbReference type="InterPro" id="IPR028090">
    <property type="entry name" value="JAB_dom_prok"/>
</dbReference>
<dbReference type="AlphaFoldDB" id="A0A0F7P946"/>
<keyword evidence="4" id="KW-0862">Zinc</keyword>
<dbReference type="Proteomes" id="UP000069906">
    <property type="component" value="Chromosome"/>
</dbReference>
<evidence type="ECO:0000313" key="8">
    <source>
        <dbReference type="EMBL" id="ALG82046.1"/>
    </source>
</evidence>
<dbReference type="RefSeq" id="WP_050048379.1">
    <property type="nucleotide sequence ID" value="NZ_CP008874.1"/>
</dbReference>
<reference evidence="7 10" key="1">
    <citation type="journal article" date="2015" name="ISME J.">
        <title>Elemental sulfur and acetate can support life of a novel strictly anaerobic haloarchaeon.</title>
        <authorList>
            <person name="Sorokin D.Y."/>
            <person name="Kublanov I.V."/>
            <person name="Gavrilov S.N."/>
            <person name="Rojo D."/>
            <person name="Roman P."/>
            <person name="Golyshin P.N."/>
            <person name="Slepak V.Z."/>
            <person name="Smedile F."/>
            <person name="Ferrer M."/>
            <person name="Messina E."/>
            <person name="La Cono V."/>
            <person name="Yakimov M.M."/>
        </authorList>
    </citation>
    <scope>NUCLEOTIDE SEQUENCE [LARGE SCALE GENOMIC DNA]</scope>
    <source>
        <strain evidence="7 10">HSR2</strain>
    </source>
</reference>
<reference evidence="9" key="2">
    <citation type="submission" date="2015-05" db="EMBL/GenBank/DDBJ databases">
        <title>Complete genome sequence of Halanaeroarchaeum sulfurireducens type strain M27-SA2, a sulfate-reducer haloarchaeon from marine anoxic lake Medee.</title>
        <authorList>
            <person name="Messina E."/>
            <person name="Kublanov I.V."/>
            <person name="Toshchakov S."/>
            <person name="Arcadi E."/>
            <person name="La Spada G."/>
            <person name="La Cono V."/>
            <person name="Yakimov M.M."/>
        </authorList>
    </citation>
    <scope>NUCLEOTIDE SEQUENCE [LARGE SCALE GENOMIC DNA]</scope>
    <source>
        <strain evidence="9">M27-SA2</strain>
    </source>
</reference>
<dbReference type="GO" id="GO:0008237">
    <property type="term" value="F:metallopeptidase activity"/>
    <property type="evidence" value="ECO:0007669"/>
    <property type="project" value="UniProtKB-KW"/>
</dbReference>
<dbReference type="Proteomes" id="UP000060390">
    <property type="component" value="Chromosome"/>
</dbReference>
<evidence type="ECO:0000256" key="3">
    <source>
        <dbReference type="ARBA" id="ARBA00022801"/>
    </source>
</evidence>
<dbReference type="SUPFAM" id="SSF102712">
    <property type="entry name" value="JAB1/MPN domain"/>
    <property type="match status" value="1"/>
</dbReference>
<proteinExistence type="predicted"/>
<evidence type="ECO:0000313" key="7">
    <source>
        <dbReference type="EMBL" id="AKH97651.1"/>
    </source>
</evidence>
<dbReference type="STRING" id="1604004.HLASA_1152"/>
<evidence type="ECO:0000313" key="9">
    <source>
        <dbReference type="Proteomes" id="UP000060390"/>
    </source>
</evidence>
<dbReference type="GO" id="GO:0046872">
    <property type="term" value="F:metal ion binding"/>
    <property type="evidence" value="ECO:0007669"/>
    <property type="project" value="UniProtKB-KW"/>
</dbReference>
<name>A0A0F7P946_9EURY</name>
<sequence>MRLGSRPPVVGIAAETLDFAREAARDAHPNEYLGVLQATPSADLDGFRDRDGVVVTDILVIPATKSGPTSATMRRHLVPNDNRTVGSIHSHPSGVLRPSDEDRQTFGAGVVHVILGAPYGPDDWRAFDSEGERRSLPVLDVDLPDPESFFDFTQEDIDEELE</sequence>
<organism evidence="7 10">
    <name type="scientific">Halanaeroarchaeum sulfurireducens</name>
    <dbReference type="NCBI Taxonomy" id="1604004"/>
    <lineage>
        <taxon>Archaea</taxon>
        <taxon>Methanobacteriati</taxon>
        <taxon>Methanobacteriota</taxon>
        <taxon>Stenosarchaea group</taxon>
        <taxon>Halobacteria</taxon>
        <taxon>Halobacteriales</taxon>
        <taxon>Halobacteriaceae</taxon>
        <taxon>Halanaeroarchaeum</taxon>
    </lineage>
</organism>
<dbReference type="PROSITE" id="PS50249">
    <property type="entry name" value="MPN"/>
    <property type="match status" value="1"/>
</dbReference>
<keyword evidence="10" id="KW-1185">Reference proteome</keyword>
<evidence type="ECO:0000256" key="1">
    <source>
        <dbReference type="ARBA" id="ARBA00022670"/>
    </source>
</evidence>
<evidence type="ECO:0000256" key="4">
    <source>
        <dbReference type="ARBA" id="ARBA00022833"/>
    </source>
</evidence>
<evidence type="ECO:0000259" key="6">
    <source>
        <dbReference type="PROSITE" id="PS50249"/>
    </source>
</evidence>